<reference evidence="2 3" key="1">
    <citation type="journal article" date="2015" name="Emerg. Microbes Infect.">
        <title>Characterization of 17 strains belonging to the Mycobacterium simiae complex and description of Mycobacterium paraense sp. nov.</title>
        <authorList>
            <person name="Fusco da Costa A.R."/>
            <person name="Fedrizzi T."/>
            <person name="Lopes M.L."/>
            <person name="Pecorari M."/>
            <person name="Oliveira da Costa W.L."/>
            <person name="Giacobazzi E."/>
            <person name="da Costa Bahia J.R."/>
            <person name="De Sanctis V."/>
            <person name="Batista Lima K.V."/>
            <person name="Bertorelli R."/>
            <person name="Grottola A."/>
            <person name="Fabio A."/>
            <person name="Mariottini A."/>
            <person name="Ferretti P."/>
            <person name="Di Leva F."/>
            <person name="Fregni Serpini G."/>
            <person name="Tagliazucchi S."/>
            <person name="Rumpianesi F."/>
            <person name="Jousson O."/>
            <person name="Segata N."/>
            <person name="Tortoli E."/>
        </authorList>
    </citation>
    <scope>NUCLEOTIDE SEQUENCE [LARGE SCALE GENOMIC DNA]</scope>
    <source>
        <strain evidence="2 3">IEC33</strain>
    </source>
</reference>
<proteinExistence type="predicted"/>
<dbReference type="InterPro" id="IPR039708">
    <property type="entry name" value="MT1774/Rv1733c-like"/>
</dbReference>
<evidence type="ECO:0000313" key="3">
    <source>
        <dbReference type="Proteomes" id="UP000193285"/>
    </source>
</evidence>
<dbReference type="PANTHER" id="PTHR42305:SF1">
    <property type="entry name" value="MEMBRANE PROTEIN RV1733C-RELATED"/>
    <property type="match status" value="1"/>
</dbReference>
<dbReference type="STRING" id="767916.AWB91_23165"/>
<dbReference type="OrthoDB" id="4542680at2"/>
<feature type="transmembrane region" description="Helical" evidence="1">
    <location>
        <begin position="40"/>
        <end position="64"/>
    </location>
</feature>
<comment type="caution">
    <text evidence="2">The sequence shown here is derived from an EMBL/GenBank/DDBJ whole genome shotgun (WGS) entry which is preliminary data.</text>
</comment>
<gene>
    <name evidence="2" type="ORF">AWB90_12340</name>
</gene>
<organism evidence="2 3">
    <name type="scientific">Mycobacterium paraense</name>
    <dbReference type="NCBI Taxonomy" id="767916"/>
    <lineage>
        <taxon>Bacteria</taxon>
        <taxon>Bacillati</taxon>
        <taxon>Actinomycetota</taxon>
        <taxon>Actinomycetes</taxon>
        <taxon>Mycobacteriales</taxon>
        <taxon>Mycobacteriaceae</taxon>
        <taxon>Mycobacterium</taxon>
        <taxon>Mycobacterium simiae complex</taxon>
    </lineage>
</organism>
<evidence type="ECO:0000256" key="1">
    <source>
        <dbReference type="SAM" id="Phobius"/>
    </source>
</evidence>
<dbReference type="AlphaFoldDB" id="A0A1X2AB91"/>
<name>A0A1X2AB91_9MYCO</name>
<sequence length="200" mass="21290">MTTPRPDELETFAVPARMPRPLARLFGRNPLVRSVDRVEALLLVLAFAVSILALPVAAAVGTAVHESRARFYAEQAQARHQVVATITGASDGRRNLSSPTVTAPARWDAAGVEHTGMVAVERAVKPGDRVDVWVDEQGSPVSKPMFTAVDEAVAAGAALWFGVVIGAAALFGGARLLLDRSRHAGWQRDFDRMVGGSTAQ</sequence>
<keyword evidence="1" id="KW-0472">Membrane</keyword>
<evidence type="ECO:0008006" key="4">
    <source>
        <dbReference type="Google" id="ProtNLM"/>
    </source>
</evidence>
<protein>
    <recommendedName>
        <fullName evidence="4">Transmembrane protein</fullName>
    </recommendedName>
</protein>
<keyword evidence="1" id="KW-0812">Transmembrane</keyword>
<accession>A0A1X2AB91</accession>
<keyword evidence="1" id="KW-1133">Transmembrane helix</keyword>
<feature type="transmembrane region" description="Helical" evidence="1">
    <location>
        <begin position="152"/>
        <end position="178"/>
    </location>
</feature>
<dbReference type="PANTHER" id="PTHR42305">
    <property type="entry name" value="MEMBRANE PROTEIN RV1733C-RELATED"/>
    <property type="match status" value="1"/>
</dbReference>
<dbReference type="EMBL" id="LQPN01000040">
    <property type="protein sequence ID" value="ORW48138.1"/>
    <property type="molecule type" value="Genomic_DNA"/>
</dbReference>
<dbReference type="Proteomes" id="UP000193285">
    <property type="component" value="Unassembled WGS sequence"/>
</dbReference>
<dbReference type="RefSeq" id="WP_085244922.1">
    <property type="nucleotide sequence ID" value="NZ_LQPN01000040.1"/>
</dbReference>
<evidence type="ECO:0000313" key="2">
    <source>
        <dbReference type="EMBL" id="ORW48138.1"/>
    </source>
</evidence>